<keyword evidence="7" id="KW-0809">Transit peptide</keyword>
<dbReference type="SUPFAM" id="SSF52540">
    <property type="entry name" value="P-loop containing nucleoside triphosphate hydrolases"/>
    <property type="match status" value="1"/>
</dbReference>
<dbReference type="Gene3D" id="1.10.8.60">
    <property type="match status" value="1"/>
</dbReference>
<dbReference type="Gene3D" id="2.30.130.40">
    <property type="entry name" value="LON domain-like"/>
    <property type="match status" value="1"/>
</dbReference>
<dbReference type="PROSITE" id="PS51787">
    <property type="entry name" value="LON_N"/>
    <property type="match status" value="1"/>
</dbReference>
<keyword evidence="6 11" id="KW-0067">ATP-binding</keyword>
<feature type="region of interest" description="Disordered" evidence="13">
    <location>
        <begin position="70"/>
        <end position="182"/>
    </location>
</feature>
<dbReference type="InterPro" id="IPR027503">
    <property type="entry name" value="Lonm_euk"/>
</dbReference>
<dbReference type="FunFam" id="2.30.130.40:FF:000010">
    <property type="entry name" value="Lon protease homolog, mitochondrial"/>
    <property type="match status" value="1"/>
</dbReference>
<comment type="subcellular location">
    <subcellularLocation>
        <location evidence="1 11">Mitochondrion matrix</location>
    </subcellularLocation>
</comment>
<evidence type="ECO:0000256" key="2">
    <source>
        <dbReference type="ARBA" id="ARBA00022670"/>
    </source>
</evidence>
<dbReference type="GO" id="GO:0051131">
    <property type="term" value="P:chaperone-mediated protein complex assembly"/>
    <property type="evidence" value="ECO:0007669"/>
    <property type="project" value="UniProtKB-UniRule"/>
</dbReference>
<dbReference type="GO" id="GO:0004252">
    <property type="term" value="F:serine-type endopeptidase activity"/>
    <property type="evidence" value="ECO:0007669"/>
    <property type="project" value="UniProtKB-UniRule"/>
</dbReference>
<evidence type="ECO:0000313" key="17">
    <source>
        <dbReference type="Proteomes" id="UP001164286"/>
    </source>
</evidence>
<evidence type="ECO:0000259" key="15">
    <source>
        <dbReference type="PROSITE" id="PS51787"/>
    </source>
</evidence>
<keyword evidence="3 11" id="KW-0547">Nucleotide-binding</keyword>
<evidence type="ECO:0000256" key="10">
    <source>
        <dbReference type="ARBA" id="ARBA00050665"/>
    </source>
</evidence>
<feature type="active site" evidence="11 12">
    <location>
        <position position="1082"/>
    </location>
</feature>
<dbReference type="SMART" id="SM00382">
    <property type="entry name" value="AAA"/>
    <property type="match status" value="1"/>
</dbReference>
<dbReference type="FunFam" id="3.30.230.10:FF:000019">
    <property type="entry name" value="Lon protease homolog 2, peroxisomal"/>
    <property type="match status" value="1"/>
</dbReference>
<dbReference type="InterPro" id="IPR020568">
    <property type="entry name" value="Ribosomal_Su5_D2-typ_SF"/>
</dbReference>
<evidence type="ECO:0000256" key="3">
    <source>
        <dbReference type="ARBA" id="ARBA00022741"/>
    </source>
</evidence>
<dbReference type="GO" id="GO:0004176">
    <property type="term" value="F:ATP-dependent peptidase activity"/>
    <property type="evidence" value="ECO:0007669"/>
    <property type="project" value="UniProtKB-UniRule"/>
</dbReference>
<dbReference type="InterPro" id="IPR015947">
    <property type="entry name" value="PUA-like_sf"/>
</dbReference>
<dbReference type="GO" id="GO:0005759">
    <property type="term" value="C:mitochondrial matrix"/>
    <property type="evidence" value="ECO:0007669"/>
    <property type="project" value="UniProtKB-SubCell"/>
</dbReference>
<comment type="caution">
    <text evidence="16">The sequence shown here is derived from an EMBL/GenBank/DDBJ whole genome shotgun (WGS) entry which is preliminary data.</text>
</comment>
<dbReference type="GO" id="GO:0005524">
    <property type="term" value="F:ATP binding"/>
    <property type="evidence" value="ECO:0007669"/>
    <property type="project" value="UniProtKB-UniRule"/>
</dbReference>
<dbReference type="Pfam" id="PF22667">
    <property type="entry name" value="Lon_lid"/>
    <property type="match status" value="1"/>
</dbReference>
<evidence type="ECO:0000256" key="12">
    <source>
        <dbReference type="PROSITE-ProRule" id="PRU01122"/>
    </source>
</evidence>
<feature type="active site" evidence="11 12">
    <location>
        <position position="1039"/>
    </location>
</feature>
<keyword evidence="5 11" id="KW-0720">Serine protease</keyword>
<dbReference type="Proteomes" id="UP001164286">
    <property type="component" value="Unassembled WGS sequence"/>
</dbReference>
<evidence type="ECO:0000256" key="8">
    <source>
        <dbReference type="ARBA" id="ARBA00023125"/>
    </source>
</evidence>
<organism evidence="16 17">
    <name type="scientific">Dioszegia hungarica</name>
    <dbReference type="NCBI Taxonomy" id="4972"/>
    <lineage>
        <taxon>Eukaryota</taxon>
        <taxon>Fungi</taxon>
        <taxon>Dikarya</taxon>
        <taxon>Basidiomycota</taxon>
        <taxon>Agaricomycotina</taxon>
        <taxon>Tremellomycetes</taxon>
        <taxon>Tremellales</taxon>
        <taxon>Bulleribasidiaceae</taxon>
        <taxon>Dioszegia</taxon>
    </lineage>
</organism>
<dbReference type="InterPro" id="IPR004815">
    <property type="entry name" value="Lon_bac/euk-typ"/>
</dbReference>
<dbReference type="InterPro" id="IPR008269">
    <property type="entry name" value="Lon_proteolytic"/>
</dbReference>
<keyword evidence="17" id="KW-1185">Reference proteome</keyword>
<comment type="function">
    <text evidence="11">ATP-dependent serine protease that mediates the selective degradation of misfolded, unassembled or oxidatively damaged polypeptides as well as certain short-lived regulatory proteins in the mitochondrial matrix. May also have a chaperone function in the assembly of inner membrane protein complexes. Participates in the regulation of mitochondrial gene expression and in the maintenance of the integrity of the mitochondrial genome. Binds to mitochondrial DNA in a site-specific manner.</text>
</comment>
<dbReference type="CDD" id="cd19500">
    <property type="entry name" value="RecA-like_Lon"/>
    <property type="match status" value="1"/>
</dbReference>
<evidence type="ECO:0000256" key="6">
    <source>
        <dbReference type="ARBA" id="ARBA00022840"/>
    </source>
</evidence>
<dbReference type="GO" id="GO:0007005">
    <property type="term" value="P:mitochondrion organization"/>
    <property type="evidence" value="ECO:0007669"/>
    <property type="project" value="TreeGrafter"/>
</dbReference>
<evidence type="ECO:0000256" key="4">
    <source>
        <dbReference type="ARBA" id="ARBA00022801"/>
    </source>
</evidence>
<dbReference type="GO" id="GO:0003697">
    <property type="term" value="F:single-stranded DNA binding"/>
    <property type="evidence" value="ECO:0007669"/>
    <property type="project" value="TreeGrafter"/>
</dbReference>
<dbReference type="EMBL" id="JAKWFO010000006">
    <property type="protein sequence ID" value="KAI9634918.1"/>
    <property type="molecule type" value="Genomic_DNA"/>
</dbReference>
<feature type="region of interest" description="Disordered" evidence="13">
    <location>
        <begin position="849"/>
        <end position="909"/>
    </location>
</feature>
<evidence type="ECO:0000313" key="16">
    <source>
        <dbReference type="EMBL" id="KAI9634918.1"/>
    </source>
</evidence>
<keyword evidence="2 11" id="KW-0645">Protease</keyword>
<dbReference type="HAMAP" id="MF_03120">
    <property type="entry name" value="lonm_euk"/>
    <property type="match status" value="1"/>
</dbReference>
<dbReference type="Gene3D" id="3.30.230.10">
    <property type="match status" value="1"/>
</dbReference>
<dbReference type="Pfam" id="PF05362">
    <property type="entry name" value="Lon_C"/>
    <property type="match status" value="1"/>
</dbReference>
<comment type="similarity">
    <text evidence="11 12">Belongs to the peptidase S16 family.</text>
</comment>
<dbReference type="InterPro" id="IPR003959">
    <property type="entry name" value="ATPase_AAA_core"/>
</dbReference>
<feature type="compositionally biased region" description="Low complexity" evidence="13">
    <location>
        <begin position="133"/>
        <end position="171"/>
    </location>
</feature>
<dbReference type="Gene3D" id="1.20.58.1480">
    <property type="match status" value="1"/>
</dbReference>
<dbReference type="PANTHER" id="PTHR43718:SF2">
    <property type="entry name" value="LON PROTEASE HOMOLOG, MITOCHONDRIAL"/>
    <property type="match status" value="1"/>
</dbReference>
<dbReference type="PROSITE" id="PS51786">
    <property type="entry name" value="LON_PROTEOLYTIC"/>
    <property type="match status" value="1"/>
</dbReference>
<dbReference type="InterPro" id="IPR054594">
    <property type="entry name" value="Lon_lid"/>
</dbReference>
<comment type="catalytic activity">
    <reaction evidence="10 11">
        <text>Hydrolysis of proteins in presence of ATP.</text>
        <dbReference type="EC" id="3.4.21.53"/>
    </reaction>
</comment>
<keyword evidence="4 11" id="KW-0378">Hydrolase</keyword>
<reference evidence="16" key="1">
    <citation type="journal article" date="2022" name="G3 (Bethesda)">
        <title>High quality genome of the basidiomycete yeast Dioszegia hungarica PDD-24b-2 isolated from cloud water.</title>
        <authorList>
            <person name="Jarrige D."/>
            <person name="Haridas S."/>
            <person name="Bleykasten-Grosshans C."/>
            <person name="Joly M."/>
            <person name="Nadalig T."/>
            <person name="Sancelme M."/>
            <person name="Vuilleumier S."/>
            <person name="Grigoriev I.V."/>
            <person name="Amato P."/>
            <person name="Bringel F."/>
        </authorList>
    </citation>
    <scope>NUCLEOTIDE SEQUENCE</scope>
    <source>
        <strain evidence="16">PDD-24b-2</strain>
    </source>
</reference>
<feature type="region of interest" description="Disordered" evidence="13">
    <location>
        <begin position="324"/>
        <end position="369"/>
    </location>
</feature>
<dbReference type="InterPro" id="IPR003593">
    <property type="entry name" value="AAA+_ATPase"/>
</dbReference>
<evidence type="ECO:0000256" key="5">
    <source>
        <dbReference type="ARBA" id="ARBA00022825"/>
    </source>
</evidence>
<dbReference type="GO" id="GO:0034599">
    <property type="term" value="P:cellular response to oxidative stress"/>
    <property type="evidence" value="ECO:0007669"/>
    <property type="project" value="UniProtKB-UniRule"/>
</dbReference>
<dbReference type="InterPro" id="IPR046336">
    <property type="entry name" value="Lon_prtase_N_sf"/>
</dbReference>
<dbReference type="NCBIfam" id="TIGR00763">
    <property type="entry name" value="lon"/>
    <property type="match status" value="1"/>
</dbReference>
<proteinExistence type="inferred from homology"/>
<dbReference type="PRINTS" id="PR00830">
    <property type="entry name" value="ENDOLAPTASE"/>
</dbReference>
<dbReference type="GO" id="GO:0016887">
    <property type="term" value="F:ATP hydrolysis activity"/>
    <property type="evidence" value="ECO:0007669"/>
    <property type="project" value="UniProtKB-UniRule"/>
</dbReference>
<name>A0AA38LTN7_9TREE</name>
<dbReference type="FunFam" id="3.40.50.300:FF:000021">
    <property type="entry name" value="Lon protease homolog"/>
    <property type="match status" value="1"/>
</dbReference>
<dbReference type="Pfam" id="PF02190">
    <property type="entry name" value="LON_substr_bdg"/>
    <property type="match status" value="1"/>
</dbReference>
<evidence type="ECO:0000256" key="9">
    <source>
        <dbReference type="ARBA" id="ARBA00023128"/>
    </source>
</evidence>
<dbReference type="EC" id="3.4.21.53" evidence="11"/>
<dbReference type="AlphaFoldDB" id="A0AA38LTN7"/>
<dbReference type="PANTHER" id="PTHR43718">
    <property type="entry name" value="LON PROTEASE"/>
    <property type="match status" value="1"/>
</dbReference>
<dbReference type="InterPro" id="IPR027065">
    <property type="entry name" value="Lon_Prtase"/>
</dbReference>
<feature type="region of interest" description="Disordered" evidence="13">
    <location>
        <begin position="1"/>
        <end position="47"/>
    </location>
</feature>
<dbReference type="Gene3D" id="1.20.5.5270">
    <property type="match status" value="1"/>
</dbReference>
<dbReference type="FunFam" id="1.20.5.5270:FF:000001">
    <property type="entry name" value="Lon protease homolog, mitochondrial"/>
    <property type="match status" value="1"/>
</dbReference>
<feature type="compositionally biased region" description="Basic and acidic residues" evidence="13">
    <location>
        <begin position="340"/>
        <end position="356"/>
    </location>
</feature>
<gene>
    <name evidence="11" type="primary">PIM1</name>
    <name evidence="16" type="ORF">MKK02DRAFT_16067</name>
</gene>
<dbReference type="SMART" id="SM00464">
    <property type="entry name" value="LON"/>
    <property type="match status" value="1"/>
</dbReference>
<comment type="subunit">
    <text evidence="11">Homohexamer or homoheptamer. Organized in a ring with a central cavity.</text>
</comment>
<protein>
    <recommendedName>
        <fullName evidence="11">Lon protease homolog, mitochondrial</fullName>
        <ecNumber evidence="11">3.4.21.53</ecNumber>
    </recommendedName>
</protein>
<evidence type="ECO:0000256" key="13">
    <source>
        <dbReference type="SAM" id="MobiDB-lite"/>
    </source>
</evidence>
<keyword evidence="9 11" id="KW-0496">Mitochondrion</keyword>
<dbReference type="InterPro" id="IPR027417">
    <property type="entry name" value="P-loop_NTPase"/>
</dbReference>
<sequence length="1157" mass="124603">MIPVRSAIRSGPYRRCRPSTLSPLSTPSPRASLSTVARPLGTAQAAPSSRALPLAIRSLHSTSLLGKDNKRWVNSAESPNGKNAEDGEGSSEVSETTEKAVDGAEEAESSKAAEKRANAQIDAAGEASAEVKASASGSSSSASSSSAPPAAASSAGSGSGSDSSSSPSPDSTPKTGKEIAKPSIPEFYPQVLALPITRRPLFPGFYKAVTITSPSVIKAIRELLAHGQPYIGAFLLKDSASDSDVITSMDQVHPVGVFAQITSVFGSAEANKGGEGGESKPETLTAVLYPHRRIRIDELVTQIPAPSGEPLKLADVVDAVHRQETEEDVPSFEKGVPSVEEVKEDLGSAAESKEQSGELSETPSNPPSPVAFLHGLLPNISLTNVSNMTIEPYKKDSQTVRAIMSELISVFKDIAQLQPIFREQITSFTMSNSTANVFDEPDKLADFAAAVSTGDVHDLQSVLESMSVEDRLQQSLLILKKELINAQLQNKISRDVESKIQKRQREYYLMEQLKGIKKELGMESDGKDKLVERFKEKASKLAMPEGVRKVFDEEINKLMHLEPAASEFNVTRNYLDWLTQVPWGVHSPENFDINHAIKVLDEDHYGLKDVKDRILEFLAVGKLRGTVEGKIICLAGPPGVGKTSIGKSIARALGRQFYRFSVGGLHDVAEIKGHRRTYVGAMPGKPIQALKKVATENPLILIDEVDKIGRGHNGDPASALLEMLDPEQNSSFLDHYMDVPVDLSRVLFVCTANVLDTIPAPLLDRMEVLEVSGYVSAEKMNIAERYLSPQSKESSGLKDVNIELEPAAIQDLIRYYCRESGVRNLKKQIEKIYRKAAFKIVSDLGELGLPEPEAPTPSTAADVRTVDSQLPDTKPTDELLPADGVSPTVKPAAESDATDKDGKTTVTTTPRAPLKIPETVTVRVTQENLRDYVGPPIYHKDRLYTSAPPAGVSTGLGYLGNGSGAVMPIEVTSMPGKGGLQLTGKLGEVIRESAQIALSWVKSNSYALGVTKSEAEMMLNDRDLHLHMPEGAIGKEGPSAGTAILTAFVSLFTKTKVDPDVAMTGEISLLGQVLPVGGLKEKILAAHRAGIKKLIVPAACKSDIDENVPDSVKSGIEFVFVEEVRQVIHEVFKGSESAKRWLETLPAEKEPERVSVP</sequence>
<evidence type="ECO:0000259" key="14">
    <source>
        <dbReference type="PROSITE" id="PS51786"/>
    </source>
</evidence>
<evidence type="ECO:0000256" key="7">
    <source>
        <dbReference type="ARBA" id="ARBA00022946"/>
    </source>
</evidence>
<dbReference type="GO" id="GO:0006515">
    <property type="term" value="P:protein quality control for misfolded or incompletely synthesized proteins"/>
    <property type="evidence" value="ECO:0007669"/>
    <property type="project" value="UniProtKB-UniRule"/>
</dbReference>
<dbReference type="SUPFAM" id="SSF88697">
    <property type="entry name" value="PUA domain-like"/>
    <property type="match status" value="2"/>
</dbReference>
<feature type="domain" description="Lon proteolytic" evidence="14">
    <location>
        <begin position="947"/>
        <end position="1134"/>
    </location>
</feature>
<accession>A0AA38LTN7</accession>
<keyword evidence="8 11" id="KW-0238">DNA-binding</keyword>
<feature type="domain" description="Lon N-terminal" evidence="15">
    <location>
        <begin position="191"/>
        <end position="483"/>
    </location>
</feature>
<evidence type="ECO:0000256" key="11">
    <source>
        <dbReference type="HAMAP-Rule" id="MF_03120"/>
    </source>
</evidence>
<dbReference type="Gene3D" id="3.40.50.300">
    <property type="entry name" value="P-loop containing nucleotide triphosphate hydrolases"/>
    <property type="match status" value="1"/>
</dbReference>
<feature type="binding site" evidence="11">
    <location>
        <begin position="636"/>
        <end position="643"/>
    </location>
    <ligand>
        <name>ATP</name>
        <dbReference type="ChEBI" id="CHEBI:30616"/>
    </ligand>
</feature>
<dbReference type="GO" id="GO:0043565">
    <property type="term" value="F:sequence-specific DNA binding"/>
    <property type="evidence" value="ECO:0007669"/>
    <property type="project" value="UniProtKB-UniRule"/>
</dbReference>
<dbReference type="InterPro" id="IPR003111">
    <property type="entry name" value="Lon_prtase_N"/>
</dbReference>
<dbReference type="InterPro" id="IPR014721">
    <property type="entry name" value="Ribsml_uS5_D2-typ_fold_subgr"/>
</dbReference>
<feature type="compositionally biased region" description="Basic and acidic residues" evidence="13">
    <location>
        <begin position="96"/>
        <end position="117"/>
    </location>
</feature>
<dbReference type="FunFam" id="1.10.8.60:FF:000113">
    <property type="entry name" value="Lon protease homolog, mitochondrial"/>
    <property type="match status" value="1"/>
</dbReference>
<evidence type="ECO:0000256" key="1">
    <source>
        <dbReference type="ARBA" id="ARBA00004305"/>
    </source>
</evidence>
<feature type="compositionally biased region" description="Low complexity" evidence="13">
    <location>
        <begin position="18"/>
        <end position="35"/>
    </location>
</feature>
<dbReference type="GO" id="GO:0070407">
    <property type="term" value="P:oxidation-dependent protein catabolic process"/>
    <property type="evidence" value="ECO:0007669"/>
    <property type="project" value="UniProtKB-UniRule"/>
</dbReference>
<dbReference type="Pfam" id="PF00004">
    <property type="entry name" value="AAA"/>
    <property type="match status" value="1"/>
</dbReference>
<dbReference type="SUPFAM" id="SSF54211">
    <property type="entry name" value="Ribosomal protein S5 domain 2-like"/>
    <property type="match status" value="1"/>
</dbReference>